<proteinExistence type="predicted"/>
<dbReference type="PANTHER" id="PTHR33204:SF37">
    <property type="entry name" value="HTH-TYPE TRANSCRIPTIONAL REGULATOR YODB"/>
    <property type="match status" value="1"/>
</dbReference>
<dbReference type="InterPro" id="IPR036390">
    <property type="entry name" value="WH_DNA-bd_sf"/>
</dbReference>
<protein>
    <submittedName>
        <fullName evidence="5">Winged helix-turn-helix transcriptional regulator</fullName>
    </submittedName>
</protein>
<dbReference type="Pfam" id="PF01638">
    <property type="entry name" value="HxlR"/>
    <property type="match status" value="1"/>
</dbReference>
<reference evidence="6" key="1">
    <citation type="journal article" date="2019" name="Int. J. Syst. Evol. Microbiol.">
        <title>The Global Catalogue of Microorganisms (GCM) 10K type strain sequencing project: providing services to taxonomists for standard genome sequencing and annotation.</title>
        <authorList>
            <consortium name="The Broad Institute Genomics Platform"/>
            <consortium name="The Broad Institute Genome Sequencing Center for Infectious Disease"/>
            <person name="Wu L."/>
            <person name="Ma J."/>
        </authorList>
    </citation>
    <scope>NUCLEOTIDE SEQUENCE [LARGE SCALE GENOMIC DNA]</scope>
    <source>
        <strain evidence="6">PCU 266</strain>
    </source>
</reference>
<name>A0ABW0AJW3_9ACTN</name>
<dbReference type="PROSITE" id="PS51118">
    <property type="entry name" value="HTH_HXLR"/>
    <property type="match status" value="1"/>
</dbReference>
<dbReference type="InterPro" id="IPR036388">
    <property type="entry name" value="WH-like_DNA-bd_sf"/>
</dbReference>
<dbReference type="EMBL" id="JBHSKP010000013">
    <property type="protein sequence ID" value="MFC5154058.1"/>
    <property type="molecule type" value="Genomic_DNA"/>
</dbReference>
<comment type="caution">
    <text evidence="5">The sequence shown here is derived from an EMBL/GenBank/DDBJ whole genome shotgun (WGS) entry which is preliminary data.</text>
</comment>
<evidence type="ECO:0000256" key="1">
    <source>
        <dbReference type="ARBA" id="ARBA00023015"/>
    </source>
</evidence>
<dbReference type="PANTHER" id="PTHR33204">
    <property type="entry name" value="TRANSCRIPTIONAL REGULATOR, MARR FAMILY"/>
    <property type="match status" value="1"/>
</dbReference>
<dbReference type="SUPFAM" id="SSF46785">
    <property type="entry name" value="Winged helix' DNA-binding domain"/>
    <property type="match status" value="2"/>
</dbReference>
<dbReference type="RefSeq" id="WP_344480369.1">
    <property type="nucleotide sequence ID" value="NZ_BAAASB010000014.1"/>
</dbReference>
<dbReference type="InterPro" id="IPR002577">
    <property type="entry name" value="HTH_HxlR"/>
</dbReference>
<gene>
    <name evidence="5" type="ORF">ACFPRH_20190</name>
</gene>
<evidence type="ECO:0000256" key="2">
    <source>
        <dbReference type="ARBA" id="ARBA00023125"/>
    </source>
</evidence>
<feature type="domain" description="HTH hxlR-type" evidence="4">
    <location>
        <begin position="6"/>
        <end position="110"/>
    </location>
</feature>
<evidence type="ECO:0000313" key="5">
    <source>
        <dbReference type="EMBL" id="MFC5154058.1"/>
    </source>
</evidence>
<accession>A0ABW0AJW3</accession>
<keyword evidence="1" id="KW-0805">Transcription regulation</keyword>
<dbReference type="Proteomes" id="UP001596160">
    <property type="component" value="Unassembled WGS sequence"/>
</dbReference>
<dbReference type="Gene3D" id="1.10.10.10">
    <property type="entry name" value="Winged helix-like DNA-binding domain superfamily/Winged helix DNA-binding domain"/>
    <property type="match status" value="2"/>
</dbReference>
<evidence type="ECO:0000259" key="4">
    <source>
        <dbReference type="PROSITE" id="PS51118"/>
    </source>
</evidence>
<organism evidence="5 6">
    <name type="scientific">Streptomyces amakusaensis</name>
    <dbReference type="NCBI Taxonomy" id="67271"/>
    <lineage>
        <taxon>Bacteria</taxon>
        <taxon>Bacillati</taxon>
        <taxon>Actinomycetota</taxon>
        <taxon>Actinomycetes</taxon>
        <taxon>Kitasatosporales</taxon>
        <taxon>Streptomycetaceae</taxon>
        <taxon>Streptomyces</taxon>
    </lineage>
</organism>
<keyword evidence="2" id="KW-0238">DNA-binding</keyword>
<sequence>MAPTGLPAVRTDLARVTESLSMLTPRWNIHLLLVLSDKPLRYTEIKQRMPWLADGQLHPKLRQLTDTGLLDRTEHGIRHVTYGLTTRGTDLIPVLTIIATWADAHLENEPAPAAEPETFRRARDVEDTLVLIATRHATPILWTLKARTTATATTVAGEAMPGYGLSSAYPKLRQLMDDGLVDITGGTSYRLSASGRALAPVYAAISAWAAGRPLAEATAHPLWGQPAPSQQTGTTWTSTQTRLPAPAIPTTWRAGELFSHQPPARALAGVPAGGPRR</sequence>
<keyword evidence="3" id="KW-0804">Transcription</keyword>
<keyword evidence="6" id="KW-1185">Reference proteome</keyword>
<evidence type="ECO:0000313" key="6">
    <source>
        <dbReference type="Proteomes" id="UP001596160"/>
    </source>
</evidence>
<evidence type="ECO:0000256" key="3">
    <source>
        <dbReference type="ARBA" id="ARBA00023163"/>
    </source>
</evidence>